<dbReference type="Proteomes" id="UP001152320">
    <property type="component" value="Chromosome 2"/>
</dbReference>
<dbReference type="AlphaFoldDB" id="A0A9Q1CKZ1"/>
<keyword evidence="2" id="KW-1185">Reference proteome</keyword>
<dbReference type="EMBL" id="JAIZAY010000002">
    <property type="protein sequence ID" value="KAJ8047287.1"/>
    <property type="molecule type" value="Genomic_DNA"/>
</dbReference>
<accession>A0A9Q1CKZ1</accession>
<protein>
    <submittedName>
        <fullName evidence="1">Uncharacterized protein</fullName>
    </submittedName>
</protein>
<proteinExistence type="predicted"/>
<gene>
    <name evidence="1" type="ORF">HOLleu_06256</name>
</gene>
<name>A0A9Q1CKZ1_HOLLE</name>
<organism evidence="1 2">
    <name type="scientific">Holothuria leucospilota</name>
    <name type="common">Black long sea cucumber</name>
    <name type="synonym">Mertensiothuria leucospilota</name>
    <dbReference type="NCBI Taxonomy" id="206669"/>
    <lineage>
        <taxon>Eukaryota</taxon>
        <taxon>Metazoa</taxon>
        <taxon>Echinodermata</taxon>
        <taxon>Eleutherozoa</taxon>
        <taxon>Echinozoa</taxon>
        <taxon>Holothuroidea</taxon>
        <taxon>Aspidochirotacea</taxon>
        <taxon>Aspidochirotida</taxon>
        <taxon>Holothuriidae</taxon>
        <taxon>Holothuria</taxon>
    </lineage>
</organism>
<dbReference type="OrthoDB" id="8903066at2759"/>
<evidence type="ECO:0000313" key="1">
    <source>
        <dbReference type="EMBL" id="KAJ8047287.1"/>
    </source>
</evidence>
<reference evidence="1" key="1">
    <citation type="submission" date="2021-10" db="EMBL/GenBank/DDBJ databases">
        <title>Tropical sea cucumber genome reveals ecological adaptation and Cuvierian tubules defense mechanism.</title>
        <authorList>
            <person name="Chen T."/>
        </authorList>
    </citation>
    <scope>NUCLEOTIDE SEQUENCE</scope>
    <source>
        <strain evidence="1">Nanhai2018</strain>
        <tissue evidence="1">Muscle</tissue>
    </source>
</reference>
<sequence>MQDEYAFGVPKEEKIAIYKYNKNGNLTPESVQTFSDILTNDLGGNLPGSYDASRPKSGTDRDMLRSSFSIKAKEGFKYWEIERPKPTKFGRYGIGSANTILGIGNACRT</sequence>
<evidence type="ECO:0000313" key="2">
    <source>
        <dbReference type="Proteomes" id="UP001152320"/>
    </source>
</evidence>
<comment type="caution">
    <text evidence="1">The sequence shown here is derived from an EMBL/GenBank/DDBJ whole genome shotgun (WGS) entry which is preliminary data.</text>
</comment>